<dbReference type="Proteomes" id="UP000009183">
    <property type="component" value="Chromosome 8"/>
</dbReference>
<dbReference type="ExpressionAtlas" id="F6HMX5">
    <property type="expression patterns" value="baseline and differential"/>
</dbReference>
<dbReference type="AlphaFoldDB" id="F6HMX5"/>
<dbReference type="HOGENOM" id="CLU_2008127_0_0_1"/>
<dbReference type="EMBL" id="FN595995">
    <property type="protein sequence ID" value="CCB56000.1"/>
    <property type="molecule type" value="Genomic_DNA"/>
</dbReference>
<evidence type="ECO:0000313" key="2">
    <source>
        <dbReference type="Proteomes" id="UP000009183"/>
    </source>
</evidence>
<keyword evidence="2" id="KW-1185">Reference proteome</keyword>
<name>F6HMX5_VITVI</name>
<organism evidence="1 2">
    <name type="scientific">Vitis vinifera</name>
    <name type="common">Grape</name>
    <dbReference type="NCBI Taxonomy" id="29760"/>
    <lineage>
        <taxon>Eukaryota</taxon>
        <taxon>Viridiplantae</taxon>
        <taxon>Streptophyta</taxon>
        <taxon>Embryophyta</taxon>
        <taxon>Tracheophyta</taxon>
        <taxon>Spermatophyta</taxon>
        <taxon>Magnoliopsida</taxon>
        <taxon>eudicotyledons</taxon>
        <taxon>Gunneridae</taxon>
        <taxon>Pentapetalae</taxon>
        <taxon>rosids</taxon>
        <taxon>Vitales</taxon>
        <taxon>Vitaceae</taxon>
        <taxon>Viteae</taxon>
        <taxon>Vitis</taxon>
    </lineage>
</organism>
<evidence type="ECO:0000313" key="1">
    <source>
        <dbReference type="EMBL" id="CCB56000.1"/>
    </source>
</evidence>
<accession>F6HMX5</accession>
<proteinExistence type="predicted"/>
<dbReference type="PaxDb" id="29760-VIT_08s0056g01240.t01"/>
<dbReference type="InParanoid" id="F6HMX5"/>
<sequence>MASLLCCSSFIKKLPVNQGGALSPSCFSLSGPLSLSQNPRPHFYDFCTTPWLHGFEGSKKKFSNFPLCFHLNFLDCFKKGRGFYKFPEVEEGYKRVGRIAMEGIDDYAGTGANTHHDPKPPGRV</sequence>
<reference evidence="2" key="1">
    <citation type="journal article" date="2007" name="Nature">
        <title>The grapevine genome sequence suggests ancestral hexaploidization in major angiosperm phyla.</title>
        <authorList>
            <consortium name="The French-Italian Public Consortium for Grapevine Genome Characterization."/>
            <person name="Jaillon O."/>
            <person name="Aury J.-M."/>
            <person name="Noel B."/>
            <person name="Policriti A."/>
            <person name="Clepet C."/>
            <person name="Casagrande A."/>
            <person name="Choisne N."/>
            <person name="Aubourg S."/>
            <person name="Vitulo N."/>
            <person name="Jubin C."/>
            <person name="Vezzi A."/>
            <person name="Legeai F."/>
            <person name="Hugueney P."/>
            <person name="Dasilva C."/>
            <person name="Horner D."/>
            <person name="Mica E."/>
            <person name="Jublot D."/>
            <person name="Poulain J."/>
            <person name="Bruyere C."/>
            <person name="Billault A."/>
            <person name="Segurens B."/>
            <person name="Gouyvenoux M."/>
            <person name="Ugarte E."/>
            <person name="Cattonaro F."/>
            <person name="Anthouard V."/>
            <person name="Vico V."/>
            <person name="Del Fabbro C."/>
            <person name="Alaux M."/>
            <person name="Di Gaspero G."/>
            <person name="Dumas V."/>
            <person name="Felice N."/>
            <person name="Paillard S."/>
            <person name="Juman I."/>
            <person name="Moroldo M."/>
            <person name="Scalabrin S."/>
            <person name="Canaguier A."/>
            <person name="Le Clainche I."/>
            <person name="Malacrida G."/>
            <person name="Durand E."/>
            <person name="Pesole G."/>
            <person name="Laucou V."/>
            <person name="Chatelet P."/>
            <person name="Merdinoglu D."/>
            <person name="Delledonne M."/>
            <person name="Pezzotti M."/>
            <person name="Lecharny A."/>
            <person name="Scarpelli C."/>
            <person name="Artiguenave F."/>
            <person name="Pe M.E."/>
            <person name="Valle G."/>
            <person name="Morgante M."/>
            <person name="Caboche M."/>
            <person name="Adam-Blondon A.-F."/>
            <person name="Weissenbach J."/>
            <person name="Quetier F."/>
            <person name="Wincker P."/>
        </authorList>
    </citation>
    <scope>NUCLEOTIDE SEQUENCE [LARGE SCALE GENOMIC DNA]</scope>
    <source>
        <strain evidence="2">cv. Pinot noir / PN40024</strain>
    </source>
</reference>
<gene>
    <name evidence="1" type="ordered locus">VIT_08s0056g01240</name>
</gene>
<protein>
    <submittedName>
        <fullName evidence="1">Uncharacterized protein</fullName>
    </submittedName>
</protein>